<dbReference type="InterPro" id="IPR029068">
    <property type="entry name" value="Glyas_Bleomycin-R_OHBP_Dase"/>
</dbReference>
<dbReference type="InterPro" id="IPR041736">
    <property type="entry name" value="4OHPhenylPyrv_dOase_N"/>
</dbReference>
<evidence type="ECO:0000256" key="1">
    <source>
        <dbReference type="ARBA" id="ARBA00022723"/>
    </source>
</evidence>
<comment type="cofactor">
    <cofactor evidence="2">
        <name>a divalent metal cation</name>
        <dbReference type="ChEBI" id="CHEBI:60240"/>
    </cofactor>
</comment>
<keyword evidence="1 2" id="KW-0479">Metal-binding</keyword>
<feature type="binding site" evidence="2">
    <location>
        <position position="526"/>
    </location>
    <ligand>
        <name>Mg(2+)</name>
        <dbReference type="ChEBI" id="CHEBI:18420"/>
    </ligand>
</feature>
<protein>
    <recommendedName>
        <fullName evidence="2">3-dehydroshikimate dehydratase</fullName>
        <shortName evidence="2">DSD</shortName>
        <ecNumber evidence="2">4.2.1.118</ecNumber>
    </recommendedName>
</protein>
<dbReference type="HAMAP" id="MF_02238">
    <property type="entry name" value="DSD"/>
    <property type="match status" value="1"/>
</dbReference>
<organism evidence="4 5">
    <name type="scientific">Pseudoroseomonas ludipueritiae</name>
    <dbReference type="NCBI Taxonomy" id="198093"/>
    <lineage>
        <taxon>Bacteria</taxon>
        <taxon>Pseudomonadati</taxon>
        <taxon>Pseudomonadota</taxon>
        <taxon>Alphaproteobacteria</taxon>
        <taxon>Acetobacterales</taxon>
        <taxon>Acetobacteraceae</taxon>
        <taxon>Pseudoroseomonas</taxon>
    </lineage>
</organism>
<feature type="binding site" evidence="2">
    <location>
        <position position="208"/>
    </location>
    <ligand>
        <name>a divalent metal cation</name>
        <dbReference type="ChEBI" id="CHEBI:60240"/>
        <note>catalytic</note>
    </ligand>
</feature>
<evidence type="ECO:0000313" key="5">
    <source>
        <dbReference type="Proteomes" id="UP000603940"/>
    </source>
</evidence>
<feature type="binding site" evidence="2">
    <location>
        <position position="256"/>
    </location>
    <ligand>
        <name>a divalent metal cation</name>
        <dbReference type="ChEBI" id="CHEBI:60240"/>
        <note>catalytic</note>
    </ligand>
</feature>
<dbReference type="Proteomes" id="UP000603940">
    <property type="component" value="Unassembled WGS sequence"/>
</dbReference>
<keyword evidence="2" id="KW-0456">Lyase</keyword>
<dbReference type="PANTHER" id="PTHR12110:SF21">
    <property type="entry name" value="XYLOSE ISOMERASE-LIKE TIM BARREL DOMAIN-CONTAINING PROTEIN"/>
    <property type="match status" value="1"/>
</dbReference>
<reference evidence="4 5" key="1">
    <citation type="journal article" date="2009" name="Int. J. Syst. Evol. Microbiol.">
        <title>Transfer of Teichococcus ludipueritiae and Muricoccus roseus to the genus Roseomonas, as Roseomonas ludipueritiae comb. nov. and Roseomonas rosea comb. nov., respectively, and emended description of the genus Roseomonas.</title>
        <authorList>
            <person name="Sanchez-Porro C."/>
            <person name="Gallego V."/>
            <person name="Busse H.J."/>
            <person name="Kampfer P."/>
            <person name="Ventosa A."/>
        </authorList>
    </citation>
    <scope>NUCLEOTIDE SEQUENCE [LARGE SCALE GENOMIC DNA]</scope>
    <source>
        <strain evidence="4 5">DSM 14915</strain>
    </source>
</reference>
<dbReference type="EMBL" id="JACTUZ010000009">
    <property type="protein sequence ID" value="MBC9176199.1"/>
    <property type="molecule type" value="Genomic_DNA"/>
</dbReference>
<evidence type="ECO:0000313" key="4">
    <source>
        <dbReference type="EMBL" id="MBC9176199.1"/>
    </source>
</evidence>
<sequence length="638" mass="69107">MSVAASPTSRAQATVPLPKSIATVCLSGTLPDKLEAAANAGFAGVEVFEQDLLTFSGRPQDVRALAENLGLAITIFQPFREFEAMPEPQRLRNLDRAERKFDVMQALGTDLVLVCSNINPATIDDPARAAADLREMAERAAKRGLRIGYEALSWGRHVRFWRQAWDIVKKSDHPALGLILDSFHTLALGDTLEGLAGEVPGDRISFVQLADAPRLSMDVLSWSRHFRNFPGQGELPVAEFTREVLAAGYTGPLSLEVFNDEFRAAPARRIAQDGHRSLIWLDSLVAGPTVPATPLPPLPELGGFEFIEFAVDEEQRRGLGAFISRLGFRHMGQHRSKAVELWRQGSVNFVLNAEPDSAAAGHFALHGTSVCATALQVDNASRTLSRAEALLSSSWRDPLGQGESRIPALRGPDGTLIYLVEPGAPGRGIWESDFHLLPGAARPDTVLEKVDHLAYALTAGQMPGFRALFGLEPQPAQDLSDPLGLVQSRVVSDKANNVRLALNVSESRQTETGRFLSAAAGTGVHHLALRTADVGAFISEHGVPVLPISRNYYEDLEARFGIDSATLARLEGSNLLHDRSETGGEFTHAYTATFADRFFFEIVEAKEGYTGFGAPNAAVRLAAQARYRLRKATAASGA</sequence>
<accession>A0ABR7R366</accession>
<comment type="caution">
    <text evidence="4">The sequence shown here is derived from an EMBL/GenBank/DDBJ whole genome shotgun (WGS) entry which is preliminary data.</text>
</comment>
<dbReference type="InterPro" id="IPR036237">
    <property type="entry name" value="Xyl_isomerase-like_sf"/>
</dbReference>
<keyword evidence="5" id="KW-1185">Reference proteome</keyword>
<dbReference type="SUPFAM" id="SSF54593">
    <property type="entry name" value="Glyoxalase/Bleomycin resistance protein/Dihydroxybiphenyl dioxygenase"/>
    <property type="match status" value="1"/>
</dbReference>
<proteinExistence type="inferred from homology"/>
<dbReference type="RefSeq" id="WP_187777361.1">
    <property type="nucleotide sequence ID" value="NZ_JACTUZ010000009.1"/>
</dbReference>
<comment type="pathway">
    <text evidence="2">Aromatic compound metabolism; 3,4-dihydroxybenzoate biosynthesis.</text>
</comment>
<dbReference type="InterPro" id="IPR050312">
    <property type="entry name" value="IolE/XylAMocC-like"/>
</dbReference>
<gene>
    <name evidence="4" type="ORF">IBL25_04500</name>
</gene>
<comment type="catalytic activity">
    <reaction evidence="2">
        <text>3-dehydroshikimate = 3,4-dihydroxybenzoate + H2O</text>
        <dbReference type="Rhea" id="RHEA:24848"/>
        <dbReference type="ChEBI" id="CHEBI:15377"/>
        <dbReference type="ChEBI" id="CHEBI:16630"/>
        <dbReference type="ChEBI" id="CHEBI:36241"/>
        <dbReference type="EC" id="4.2.1.118"/>
    </reaction>
</comment>
<dbReference type="InterPro" id="IPR013022">
    <property type="entry name" value="Xyl_isomerase-like_TIM-brl"/>
</dbReference>
<dbReference type="InterPro" id="IPR043700">
    <property type="entry name" value="DSD"/>
</dbReference>
<dbReference type="Gene3D" id="3.10.180.10">
    <property type="entry name" value="2,3-Dihydroxybiphenyl 1,2-Dioxygenase, domain 1"/>
    <property type="match status" value="2"/>
</dbReference>
<dbReference type="Pfam" id="PF14696">
    <property type="entry name" value="Glyoxalase_5"/>
    <property type="match status" value="1"/>
</dbReference>
<feature type="binding site" evidence="2">
    <location>
        <position position="601"/>
    </location>
    <ligand>
        <name>Mg(2+)</name>
        <dbReference type="ChEBI" id="CHEBI:18420"/>
    </ligand>
</feature>
<dbReference type="PROSITE" id="PS51819">
    <property type="entry name" value="VOC"/>
    <property type="match status" value="1"/>
</dbReference>
<dbReference type="InterPro" id="IPR037523">
    <property type="entry name" value="VOC_core"/>
</dbReference>
<feature type="domain" description="VOC" evidence="3">
    <location>
        <begin position="303"/>
        <end position="422"/>
    </location>
</feature>
<keyword evidence="4" id="KW-0413">Isomerase</keyword>
<feature type="binding site" evidence="2">
    <location>
        <position position="181"/>
    </location>
    <ligand>
        <name>a divalent metal cation</name>
        <dbReference type="ChEBI" id="CHEBI:60240"/>
        <note>catalytic</note>
    </ligand>
</feature>
<comment type="function">
    <text evidence="2">Catalyzes the conversion of 3-dehydroshikimate to protocatechuate (3,4-dihydroxybenzoate), a common intermediate of quinate and shikimate degradation pathways.</text>
</comment>
<dbReference type="EC" id="4.2.1.118" evidence="2"/>
<dbReference type="SUPFAM" id="SSF51658">
    <property type="entry name" value="Xylose isomerase-like"/>
    <property type="match status" value="1"/>
</dbReference>
<feature type="binding site" evidence="2">
    <location>
        <position position="452"/>
    </location>
    <ligand>
        <name>Mg(2+)</name>
        <dbReference type="ChEBI" id="CHEBI:18420"/>
    </ligand>
</feature>
<dbReference type="GO" id="GO:0016853">
    <property type="term" value="F:isomerase activity"/>
    <property type="evidence" value="ECO:0007669"/>
    <property type="project" value="UniProtKB-KW"/>
</dbReference>
<comment type="similarity">
    <text evidence="2">Belongs to the bacterial two-domain DSD family.</text>
</comment>
<evidence type="ECO:0000256" key="2">
    <source>
        <dbReference type="HAMAP-Rule" id="MF_02238"/>
    </source>
</evidence>
<dbReference type="PANTHER" id="PTHR12110">
    <property type="entry name" value="HYDROXYPYRUVATE ISOMERASE"/>
    <property type="match status" value="1"/>
</dbReference>
<name>A0ABR7R366_9PROT</name>
<feature type="binding site" evidence="2">
    <location>
        <position position="150"/>
    </location>
    <ligand>
        <name>a divalent metal cation</name>
        <dbReference type="ChEBI" id="CHEBI:60240"/>
        <note>catalytic</note>
    </ligand>
</feature>
<dbReference type="Pfam" id="PF01261">
    <property type="entry name" value="AP_endonuc_2"/>
    <property type="match status" value="1"/>
</dbReference>
<dbReference type="Gene3D" id="3.20.20.150">
    <property type="entry name" value="Divalent-metal-dependent TIM barrel enzymes"/>
    <property type="match status" value="1"/>
</dbReference>
<dbReference type="CDD" id="cd08342">
    <property type="entry name" value="HPPD_N_like"/>
    <property type="match status" value="1"/>
</dbReference>
<evidence type="ECO:0000259" key="3">
    <source>
        <dbReference type="PROSITE" id="PS51819"/>
    </source>
</evidence>